<evidence type="ECO:0000259" key="9">
    <source>
        <dbReference type="PROSITE" id="PS50113"/>
    </source>
</evidence>
<keyword evidence="6" id="KW-0812">Transmembrane</keyword>
<evidence type="ECO:0000256" key="6">
    <source>
        <dbReference type="SAM" id="Phobius"/>
    </source>
</evidence>
<evidence type="ECO:0000256" key="5">
    <source>
        <dbReference type="ARBA" id="ARBA00022777"/>
    </source>
</evidence>
<keyword evidence="11" id="KW-1185">Reference proteome</keyword>
<proteinExistence type="predicted"/>
<evidence type="ECO:0000259" key="8">
    <source>
        <dbReference type="PROSITE" id="PS50112"/>
    </source>
</evidence>
<dbReference type="InterPro" id="IPR003661">
    <property type="entry name" value="HisK_dim/P_dom"/>
</dbReference>
<feature type="transmembrane region" description="Helical" evidence="6">
    <location>
        <begin position="163"/>
        <end position="184"/>
    </location>
</feature>
<dbReference type="Pfam" id="PF02518">
    <property type="entry name" value="HATPase_c"/>
    <property type="match status" value="1"/>
</dbReference>
<dbReference type="PRINTS" id="PR00344">
    <property type="entry name" value="BCTRLSENSOR"/>
</dbReference>
<dbReference type="InterPro" id="IPR036890">
    <property type="entry name" value="HATPase_C_sf"/>
</dbReference>
<keyword evidence="4 10" id="KW-0808">Transferase</keyword>
<reference evidence="10 11" key="1">
    <citation type="submission" date="2023-07" db="EMBL/GenBank/DDBJ databases">
        <title>Genomic Encyclopedia of Type Strains, Phase IV (KMG-IV): sequencing the most valuable type-strain genomes for metagenomic binning, comparative biology and taxonomic classification.</title>
        <authorList>
            <person name="Goeker M."/>
        </authorList>
    </citation>
    <scope>NUCLEOTIDE SEQUENCE [LARGE SCALE GENOMIC DNA]</scope>
    <source>
        <strain evidence="10 11">B6-8</strain>
    </source>
</reference>
<protein>
    <recommendedName>
        <fullName evidence="2">histidine kinase</fullName>
        <ecNumber evidence="2">2.7.13.3</ecNumber>
    </recommendedName>
</protein>
<dbReference type="InterPro" id="IPR000014">
    <property type="entry name" value="PAS"/>
</dbReference>
<feature type="transmembrane region" description="Helical" evidence="6">
    <location>
        <begin position="134"/>
        <end position="157"/>
    </location>
</feature>
<dbReference type="InterPro" id="IPR035965">
    <property type="entry name" value="PAS-like_dom_sf"/>
</dbReference>
<dbReference type="GO" id="GO:0004673">
    <property type="term" value="F:protein histidine kinase activity"/>
    <property type="evidence" value="ECO:0007669"/>
    <property type="project" value="UniProtKB-EC"/>
</dbReference>
<dbReference type="CDD" id="cd16922">
    <property type="entry name" value="HATPase_EvgS-ArcB-TorS-like"/>
    <property type="match status" value="1"/>
</dbReference>
<dbReference type="EC" id="2.7.13.3" evidence="2"/>
<dbReference type="Pfam" id="PF00512">
    <property type="entry name" value="HisKA"/>
    <property type="match status" value="1"/>
</dbReference>
<evidence type="ECO:0000256" key="2">
    <source>
        <dbReference type="ARBA" id="ARBA00012438"/>
    </source>
</evidence>
<dbReference type="InterPro" id="IPR004358">
    <property type="entry name" value="Sig_transdc_His_kin-like_C"/>
</dbReference>
<keyword evidence="10" id="KW-0540">Nuclease</keyword>
<accession>A0ABU0HD51</accession>
<comment type="catalytic activity">
    <reaction evidence="1">
        <text>ATP + protein L-histidine = ADP + protein N-phospho-L-histidine.</text>
        <dbReference type="EC" id="2.7.13.3"/>
    </reaction>
</comment>
<feature type="domain" description="Histidine kinase" evidence="7">
    <location>
        <begin position="347"/>
        <end position="567"/>
    </location>
</feature>
<dbReference type="InterPro" id="IPR000700">
    <property type="entry name" value="PAS-assoc_C"/>
</dbReference>
<dbReference type="GO" id="GO:0004519">
    <property type="term" value="F:endonuclease activity"/>
    <property type="evidence" value="ECO:0007669"/>
    <property type="project" value="UniProtKB-KW"/>
</dbReference>
<dbReference type="Proteomes" id="UP001241603">
    <property type="component" value="Unassembled WGS sequence"/>
</dbReference>
<keyword evidence="6" id="KW-0472">Membrane</keyword>
<keyword evidence="10" id="KW-0255">Endonuclease</keyword>
<dbReference type="SMART" id="SM00388">
    <property type="entry name" value="HisKA"/>
    <property type="match status" value="1"/>
</dbReference>
<feature type="domain" description="PAC" evidence="9">
    <location>
        <begin position="273"/>
        <end position="329"/>
    </location>
</feature>
<dbReference type="Pfam" id="PF08448">
    <property type="entry name" value="PAS_4"/>
    <property type="match status" value="1"/>
</dbReference>
<keyword evidence="3" id="KW-0597">Phosphoprotein</keyword>
<dbReference type="NCBIfam" id="TIGR00229">
    <property type="entry name" value="sensory_box"/>
    <property type="match status" value="1"/>
</dbReference>
<keyword evidence="10" id="KW-0378">Hydrolase</keyword>
<evidence type="ECO:0000256" key="3">
    <source>
        <dbReference type="ARBA" id="ARBA00022553"/>
    </source>
</evidence>
<comment type="caution">
    <text evidence="10">The sequence shown here is derived from an EMBL/GenBank/DDBJ whole genome shotgun (WGS) entry which is preliminary data.</text>
</comment>
<dbReference type="InterPro" id="IPR003594">
    <property type="entry name" value="HATPase_dom"/>
</dbReference>
<dbReference type="InterPro" id="IPR036097">
    <property type="entry name" value="HisK_dim/P_sf"/>
</dbReference>
<evidence type="ECO:0000256" key="1">
    <source>
        <dbReference type="ARBA" id="ARBA00000085"/>
    </source>
</evidence>
<keyword evidence="6" id="KW-1133">Transmembrane helix</keyword>
<keyword evidence="5 10" id="KW-0418">Kinase</keyword>
<dbReference type="SUPFAM" id="SSF55874">
    <property type="entry name" value="ATPase domain of HSP90 chaperone/DNA topoisomerase II/histidine kinase"/>
    <property type="match status" value="1"/>
</dbReference>
<dbReference type="CDD" id="cd00082">
    <property type="entry name" value="HisKA"/>
    <property type="match status" value="1"/>
</dbReference>
<dbReference type="Gene3D" id="3.30.565.10">
    <property type="entry name" value="Histidine kinase-like ATPase, C-terminal domain"/>
    <property type="match status" value="1"/>
</dbReference>
<dbReference type="PROSITE" id="PS50113">
    <property type="entry name" value="PAC"/>
    <property type="match status" value="1"/>
</dbReference>
<dbReference type="SUPFAM" id="SSF47384">
    <property type="entry name" value="Homodimeric domain of signal transducing histidine kinase"/>
    <property type="match status" value="1"/>
</dbReference>
<dbReference type="SUPFAM" id="SSF55785">
    <property type="entry name" value="PYP-like sensor domain (PAS domain)"/>
    <property type="match status" value="1"/>
</dbReference>
<evidence type="ECO:0000313" key="11">
    <source>
        <dbReference type="Proteomes" id="UP001241603"/>
    </source>
</evidence>
<gene>
    <name evidence="10" type="ORF">QO014_004672</name>
</gene>
<feature type="domain" description="PAS" evidence="8">
    <location>
        <begin position="200"/>
        <end position="270"/>
    </location>
</feature>
<organism evidence="10 11">
    <name type="scientific">Kaistia dalseonensis</name>
    <dbReference type="NCBI Taxonomy" id="410840"/>
    <lineage>
        <taxon>Bacteria</taxon>
        <taxon>Pseudomonadati</taxon>
        <taxon>Pseudomonadota</taxon>
        <taxon>Alphaproteobacteria</taxon>
        <taxon>Hyphomicrobiales</taxon>
        <taxon>Kaistiaceae</taxon>
        <taxon>Kaistia</taxon>
    </lineage>
</organism>
<dbReference type="EMBL" id="JAUSVO010000007">
    <property type="protein sequence ID" value="MDQ0440259.1"/>
    <property type="molecule type" value="Genomic_DNA"/>
</dbReference>
<dbReference type="SMART" id="SM00387">
    <property type="entry name" value="HATPase_c"/>
    <property type="match status" value="1"/>
</dbReference>
<dbReference type="SMART" id="SM00091">
    <property type="entry name" value="PAS"/>
    <property type="match status" value="1"/>
</dbReference>
<dbReference type="RefSeq" id="WP_266351123.1">
    <property type="nucleotide sequence ID" value="NZ_JAPKNG010000007.1"/>
</dbReference>
<evidence type="ECO:0000313" key="10">
    <source>
        <dbReference type="EMBL" id="MDQ0440259.1"/>
    </source>
</evidence>
<dbReference type="InterPro" id="IPR005467">
    <property type="entry name" value="His_kinase_dom"/>
</dbReference>
<dbReference type="CDD" id="cd00130">
    <property type="entry name" value="PAS"/>
    <property type="match status" value="1"/>
</dbReference>
<feature type="transmembrane region" description="Helical" evidence="6">
    <location>
        <begin position="86"/>
        <end position="104"/>
    </location>
</feature>
<dbReference type="PANTHER" id="PTHR43047:SF78">
    <property type="entry name" value="SENSORY_REGULATORY PROTEIN RPFC"/>
    <property type="match status" value="1"/>
</dbReference>
<sequence>MTVSFEPLRRIIDGLVHGSVSHDVLATIRHRAFISAHLAAGLAALAMLPVWLALSGVPSLAGAVAFGLLVTPLPIAAFLSRTGRYGAAHLLSAVALVGLVAWVGALTGGLASPALVWLAIVPAEAALSGSRPVTLTAAGLAVFGLLGLVSASVLGLLPAPLPSMVGLGPFLIASAIVYAGALALRIDRIHRETEAAARKGEGRYRLLAENATDLITRHGASGDVEFASPAVRAVIGCAPAEIQGQGLFERVHVADRPAYLQALSEADRTGETVVVAFRLRRADEQPTGRFVWLEMRCRPVINPANERRSVVAVIRDVTALRAQEAASQAACAAAEQANRSKDLFLANMSHELRTPLNAIIGFSDMLEQELLGKFEFQRHHDYARLIHASGEHLLEVVNGILDMSKIEAGQQEITAEAFPIGALIDSSIEMMSHQVARRGLKLVRVVGQDLPDVVADRRACRQILLNLISNAAKFTDAGGTITLSARMEQGGLVLQVSDTGIGIAPSELPRIGTPFMQAQSSRDRRHEGTGLGLSVVKGLVALHGGTFGIESELGRGTTVTVRLPARIETRPAVIMPVRLPQSVFRDRERKIA</sequence>
<dbReference type="PROSITE" id="PS50112">
    <property type="entry name" value="PAS"/>
    <property type="match status" value="1"/>
</dbReference>
<dbReference type="PROSITE" id="PS50109">
    <property type="entry name" value="HIS_KIN"/>
    <property type="match status" value="1"/>
</dbReference>
<evidence type="ECO:0000256" key="4">
    <source>
        <dbReference type="ARBA" id="ARBA00022679"/>
    </source>
</evidence>
<name>A0ABU0HD51_9HYPH</name>
<dbReference type="Gene3D" id="1.10.287.130">
    <property type="match status" value="1"/>
</dbReference>
<dbReference type="PANTHER" id="PTHR43047">
    <property type="entry name" value="TWO-COMPONENT HISTIDINE PROTEIN KINASE"/>
    <property type="match status" value="1"/>
</dbReference>
<feature type="transmembrane region" description="Helical" evidence="6">
    <location>
        <begin position="60"/>
        <end position="79"/>
    </location>
</feature>
<dbReference type="Gene3D" id="3.30.450.20">
    <property type="entry name" value="PAS domain"/>
    <property type="match status" value="1"/>
</dbReference>
<feature type="transmembrane region" description="Helical" evidence="6">
    <location>
        <begin position="32"/>
        <end position="54"/>
    </location>
</feature>
<dbReference type="InterPro" id="IPR013656">
    <property type="entry name" value="PAS_4"/>
</dbReference>
<evidence type="ECO:0000259" key="7">
    <source>
        <dbReference type="PROSITE" id="PS50109"/>
    </source>
</evidence>